<gene>
    <name evidence="1" type="ORF">K8W15_01365</name>
</gene>
<proteinExistence type="predicted"/>
<dbReference type="AlphaFoldDB" id="A0A921H791"/>
<evidence type="ECO:0000313" key="2">
    <source>
        <dbReference type="Proteomes" id="UP000749334"/>
    </source>
</evidence>
<reference evidence="1" key="1">
    <citation type="journal article" date="2021" name="PeerJ">
        <title>Extensive microbial diversity within the chicken gut microbiome revealed by metagenomics and culture.</title>
        <authorList>
            <person name="Gilroy R."/>
            <person name="Ravi A."/>
            <person name="Getino M."/>
            <person name="Pursley I."/>
            <person name="Horton D.L."/>
            <person name="Alikhan N.F."/>
            <person name="Baker D."/>
            <person name="Gharbi K."/>
            <person name="Hall N."/>
            <person name="Watson M."/>
            <person name="Adriaenssens E.M."/>
            <person name="Foster-Nyarko E."/>
            <person name="Jarju S."/>
            <person name="Secka A."/>
            <person name="Antonio M."/>
            <person name="Oren A."/>
            <person name="Chaudhuri R.R."/>
            <person name="La Ragione R."/>
            <person name="Hildebrand F."/>
            <person name="Pallen M.J."/>
        </authorList>
    </citation>
    <scope>NUCLEOTIDE SEQUENCE</scope>
    <source>
        <strain evidence="1">ChiHjej11B10-15683</strain>
    </source>
</reference>
<name>A0A921H791_9PAST</name>
<sequence length="75" mass="9006">FATLSRYNKIQTWAEMSEYQFEVFQYETLNPKKMSHTPYLKRPLPNEKDINYGVEIEIPSGKRIRLSNHYQNIIP</sequence>
<feature type="non-terminal residue" evidence="1">
    <location>
        <position position="1"/>
    </location>
</feature>
<evidence type="ECO:0000313" key="1">
    <source>
        <dbReference type="EMBL" id="HJF72837.1"/>
    </source>
</evidence>
<organism evidence="1 2">
    <name type="scientific">Gallibacterium anatis</name>
    <dbReference type="NCBI Taxonomy" id="750"/>
    <lineage>
        <taxon>Bacteria</taxon>
        <taxon>Pseudomonadati</taxon>
        <taxon>Pseudomonadota</taxon>
        <taxon>Gammaproteobacteria</taxon>
        <taxon>Pasteurellales</taxon>
        <taxon>Pasteurellaceae</taxon>
        <taxon>Gallibacterium</taxon>
    </lineage>
</organism>
<dbReference type="Proteomes" id="UP000749334">
    <property type="component" value="Unassembled WGS sequence"/>
</dbReference>
<protein>
    <submittedName>
        <fullName evidence="1">Uncharacterized protein</fullName>
    </submittedName>
</protein>
<comment type="caution">
    <text evidence="1">The sequence shown here is derived from an EMBL/GenBank/DDBJ whole genome shotgun (WGS) entry which is preliminary data.</text>
</comment>
<dbReference type="EMBL" id="DYVQ01000014">
    <property type="protein sequence ID" value="HJF72837.1"/>
    <property type="molecule type" value="Genomic_DNA"/>
</dbReference>
<accession>A0A921H791</accession>
<reference evidence="1" key="2">
    <citation type="submission" date="2021-09" db="EMBL/GenBank/DDBJ databases">
        <authorList>
            <person name="Gilroy R."/>
        </authorList>
    </citation>
    <scope>NUCLEOTIDE SEQUENCE</scope>
    <source>
        <strain evidence="1">ChiHjej11B10-15683</strain>
    </source>
</reference>